<comment type="caution">
    <text evidence="7">The sequence shown here is derived from an EMBL/GenBank/DDBJ whole genome shotgun (WGS) entry which is preliminary data.</text>
</comment>
<name>A0ABV5CKF3_9ACTN</name>
<feature type="transmembrane region" description="Helical" evidence="5">
    <location>
        <begin position="73"/>
        <end position="95"/>
    </location>
</feature>
<evidence type="ECO:0000313" key="7">
    <source>
        <dbReference type="EMBL" id="MFB6392488.1"/>
    </source>
</evidence>
<protein>
    <submittedName>
        <fullName evidence="7">Mechanosensitive ion channel domain-containing protein</fullName>
    </submittedName>
</protein>
<reference evidence="7 8" key="1">
    <citation type="submission" date="2024-04" db="EMBL/GenBank/DDBJ databases">
        <title>Polymorphospora sp. isolated from Baiyangdian Lake in Xiong'an New Area.</title>
        <authorList>
            <person name="Zhang X."/>
            <person name="Liu J."/>
        </authorList>
    </citation>
    <scope>NUCLEOTIDE SEQUENCE [LARGE SCALE GENOMIC DNA]</scope>
    <source>
        <strain evidence="7 8">2-325</strain>
    </source>
</reference>
<feature type="transmembrane region" description="Helical" evidence="5">
    <location>
        <begin position="6"/>
        <end position="28"/>
    </location>
</feature>
<evidence type="ECO:0000313" key="8">
    <source>
        <dbReference type="Proteomes" id="UP001582793"/>
    </source>
</evidence>
<keyword evidence="2 5" id="KW-0812">Transmembrane</keyword>
<feature type="transmembrane region" description="Helical" evidence="5">
    <location>
        <begin position="124"/>
        <end position="145"/>
    </location>
</feature>
<keyword evidence="4 5" id="KW-0472">Membrane</keyword>
<dbReference type="PANTHER" id="PTHR30566">
    <property type="entry name" value="YNAI-RELATED MECHANOSENSITIVE ION CHANNEL"/>
    <property type="match status" value="1"/>
</dbReference>
<evidence type="ECO:0000256" key="2">
    <source>
        <dbReference type="ARBA" id="ARBA00022692"/>
    </source>
</evidence>
<dbReference type="PROSITE" id="PS51257">
    <property type="entry name" value="PROKAR_LIPOPROTEIN"/>
    <property type="match status" value="1"/>
</dbReference>
<evidence type="ECO:0000256" key="5">
    <source>
        <dbReference type="SAM" id="Phobius"/>
    </source>
</evidence>
<dbReference type="InterPro" id="IPR023408">
    <property type="entry name" value="MscS_beta-dom_sf"/>
</dbReference>
<dbReference type="EMBL" id="JBCGDC010000010">
    <property type="protein sequence ID" value="MFB6392488.1"/>
    <property type="molecule type" value="Genomic_DNA"/>
</dbReference>
<dbReference type="SUPFAM" id="SSF50182">
    <property type="entry name" value="Sm-like ribonucleoproteins"/>
    <property type="match status" value="1"/>
</dbReference>
<organism evidence="7 8">
    <name type="scientific">Polymorphospora lycopeni</name>
    <dbReference type="NCBI Taxonomy" id="3140240"/>
    <lineage>
        <taxon>Bacteria</taxon>
        <taxon>Bacillati</taxon>
        <taxon>Actinomycetota</taxon>
        <taxon>Actinomycetes</taxon>
        <taxon>Micromonosporales</taxon>
        <taxon>Micromonosporaceae</taxon>
        <taxon>Polymorphospora</taxon>
    </lineage>
</organism>
<proteinExistence type="predicted"/>
<feature type="transmembrane region" description="Helical" evidence="5">
    <location>
        <begin position="40"/>
        <end position="61"/>
    </location>
</feature>
<dbReference type="InterPro" id="IPR010920">
    <property type="entry name" value="LSM_dom_sf"/>
</dbReference>
<evidence type="ECO:0000259" key="6">
    <source>
        <dbReference type="Pfam" id="PF00924"/>
    </source>
</evidence>
<keyword evidence="8" id="KW-1185">Reference proteome</keyword>
<feature type="domain" description="Mechanosensitive ion channel MscS" evidence="6">
    <location>
        <begin position="173"/>
        <end position="239"/>
    </location>
</feature>
<dbReference type="Gene3D" id="2.30.30.60">
    <property type="match status" value="1"/>
</dbReference>
<evidence type="ECO:0000256" key="1">
    <source>
        <dbReference type="ARBA" id="ARBA00004370"/>
    </source>
</evidence>
<evidence type="ECO:0000256" key="4">
    <source>
        <dbReference type="ARBA" id="ARBA00023136"/>
    </source>
</evidence>
<dbReference type="RefSeq" id="WP_375733228.1">
    <property type="nucleotide sequence ID" value="NZ_JBCGDC010000010.1"/>
</dbReference>
<dbReference type="PANTHER" id="PTHR30566:SF25">
    <property type="entry name" value="INNER MEMBRANE PROTEIN"/>
    <property type="match status" value="1"/>
</dbReference>
<dbReference type="Proteomes" id="UP001582793">
    <property type="component" value="Unassembled WGS sequence"/>
</dbReference>
<dbReference type="InterPro" id="IPR006685">
    <property type="entry name" value="MscS_channel_2nd"/>
</dbReference>
<comment type="subcellular location">
    <subcellularLocation>
        <location evidence="1">Membrane</location>
    </subcellularLocation>
</comment>
<keyword evidence="3 5" id="KW-1133">Transmembrane helix</keyword>
<evidence type="ECO:0000256" key="3">
    <source>
        <dbReference type="ARBA" id="ARBA00022989"/>
    </source>
</evidence>
<sequence>MKAFLVVATAIAGACLVAWLTGMAVRWIARRRYEPFLMKFHRACFWPWAAMLVFGTLYYVLPATGISSGKLAGYRHGVQIGLIAATGWLLIKYLFVAEDVAFRRLPVNVANNRRVRRARTQIGLMRRMTALVITILTIGTAAMTFGPLRAFGASVLASAGVAGVILGFAAHTTLGNAVAGLQLAFTDALRIDDVVVVECEWGRVEEIKLTHVVVRLWDERRLMLPTSYFTNKPFQNWTRHEARVLAAVTLHLDFTAHIDEIRAETHRLLEQTPLWDQSEWVLQVVDGSDTSICIRVLASASDGPSAWDLRCELREKLIRYLREKHPEWLPRLRSEFKP</sequence>
<gene>
    <name evidence="7" type="ORF">AAFH96_05150</name>
</gene>
<feature type="transmembrane region" description="Helical" evidence="5">
    <location>
        <begin position="151"/>
        <end position="170"/>
    </location>
</feature>
<accession>A0ABV5CKF3</accession>
<dbReference type="Pfam" id="PF00924">
    <property type="entry name" value="MS_channel_2nd"/>
    <property type="match status" value="1"/>
</dbReference>
<dbReference type="Gene3D" id="1.10.287.1260">
    <property type="match status" value="1"/>
</dbReference>